<dbReference type="EMBL" id="CAJVPI010001099">
    <property type="protein sequence ID" value="CAG8594392.1"/>
    <property type="molecule type" value="Genomic_DNA"/>
</dbReference>
<evidence type="ECO:0000256" key="5">
    <source>
        <dbReference type="ARBA" id="ARBA00022801"/>
    </source>
</evidence>
<organism evidence="15 16">
    <name type="scientific">Paraglomus brasilianum</name>
    <dbReference type="NCBI Taxonomy" id="144538"/>
    <lineage>
        <taxon>Eukaryota</taxon>
        <taxon>Fungi</taxon>
        <taxon>Fungi incertae sedis</taxon>
        <taxon>Mucoromycota</taxon>
        <taxon>Glomeromycotina</taxon>
        <taxon>Glomeromycetes</taxon>
        <taxon>Paraglomerales</taxon>
        <taxon>Paraglomeraceae</taxon>
        <taxon>Paraglomus</taxon>
    </lineage>
</organism>
<evidence type="ECO:0000259" key="12">
    <source>
        <dbReference type="PROSITE" id="PS51194"/>
    </source>
</evidence>
<keyword evidence="2" id="KW-0479">Metal-binding</keyword>
<comment type="caution">
    <text evidence="15">The sequence shown here is derived from an EMBL/GenBank/DDBJ whole genome shotgun (WGS) entry which is preliminary data.</text>
</comment>
<keyword evidence="16" id="KW-1185">Reference proteome</keyword>
<evidence type="ECO:0000259" key="11">
    <source>
        <dbReference type="PROSITE" id="PS51192"/>
    </source>
</evidence>
<reference evidence="15" key="1">
    <citation type="submission" date="2021-06" db="EMBL/GenBank/DDBJ databases">
        <authorList>
            <person name="Kallberg Y."/>
            <person name="Tangrot J."/>
            <person name="Rosling A."/>
        </authorList>
    </citation>
    <scope>NUCLEOTIDE SEQUENCE</scope>
    <source>
        <strain evidence="15">BR232B</strain>
    </source>
</reference>
<dbReference type="PROSITE" id="PS51192">
    <property type="entry name" value="HELICASE_ATP_BIND_1"/>
    <property type="match status" value="1"/>
</dbReference>
<dbReference type="GO" id="GO:0005524">
    <property type="term" value="F:ATP binding"/>
    <property type="evidence" value="ECO:0007669"/>
    <property type="project" value="InterPro"/>
</dbReference>
<dbReference type="InterPro" id="IPR010666">
    <property type="entry name" value="Znf_GRF"/>
</dbReference>
<evidence type="ECO:0000256" key="6">
    <source>
        <dbReference type="ARBA" id="ARBA00022833"/>
    </source>
</evidence>
<dbReference type="Proteomes" id="UP000789739">
    <property type="component" value="Unassembled WGS sequence"/>
</dbReference>
<dbReference type="InterPro" id="IPR038718">
    <property type="entry name" value="SNF2-like_sf"/>
</dbReference>
<dbReference type="PANTHER" id="PTHR45766:SF6">
    <property type="entry name" value="SWI_SNF-RELATED MATRIX-ASSOCIATED ACTIN-DEPENDENT REGULATOR OF CHROMATIN SUBFAMILY A-LIKE PROTEIN 1"/>
    <property type="match status" value="1"/>
</dbReference>
<feature type="domain" description="Helicase C-terminal" evidence="12">
    <location>
        <begin position="479"/>
        <end position="642"/>
    </location>
</feature>
<dbReference type="SUPFAM" id="SSF52540">
    <property type="entry name" value="P-loop containing nucleoside triphosphate hydrolases"/>
    <property type="match status" value="2"/>
</dbReference>
<feature type="domain" description="HARP" evidence="13">
    <location>
        <begin position="80"/>
        <end position="155"/>
    </location>
</feature>
<keyword evidence="5" id="KW-0378">Hydrolase</keyword>
<evidence type="ECO:0000256" key="8">
    <source>
        <dbReference type="ARBA" id="ARBA00023242"/>
    </source>
</evidence>
<keyword evidence="7" id="KW-0067">ATP-binding</keyword>
<dbReference type="CDD" id="cd18010">
    <property type="entry name" value="DEXHc_HARP_SMARCAL1"/>
    <property type="match status" value="1"/>
</dbReference>
<evidence type="ECO:0000256" key="4">
    <source>
        <dbReference type="ARBA" id="ARBA00022771"/>
    </source>
</evidence>
<dbReference type="GO" id="GO:0043596">
    <property type="term" value="C:nuclear replication fork"/>
    <property type="evidence" value="ECO:0007669"/>
    <property type="project" value="TreeGrafter"/>
</dbReference>
<dbReference type="InterPro" id="IPR027417">
    <property type="entry name" value="P-loop_NTPase"/>
</dbReference>
<dbReference type="AlphaFoldDB" id="A0A9N9CBG2"/>
<gene>
    <name evidence="15" type="ORF">PBRASI_LOCUS7299</name>
</gene>
<dbReference type="PROSITE" id="PS51999">
    <property type="entry name" value="ZF_GRF"/>
    <property type="match status" value="1"/>
</dbReference>
<protein>
    <submittedName>
        <fullName evidence="15">11800_t:CDS:1</fullName>
    </submittedName>
</protein>
<name>A0A9N9CBG2_9GLOM</name>
<dbReference type="GO" id="GO:0031297">
    <property type="term" value="P:replication fork processing"/>
    <property type="evidence" value="ECO:0007669"/>
    <property type="project" value="TreeGrafter"/>
</dbReference>
<dbReference type="InterPro" id="IPR000330">
    <property type="entry name" value="SNF2_N"/>
</dbReference>
<dbReference type="PROSITE" id="PS51467">
    <property type="entry name" value="HARP"/>
    <property type="match status" value="1"/>
</dbReference>
<evidence type="ECO:0000256" key="3">
    <source>
        <dbReference type="ARBA" id="ARBA00022741"/>
    </source>
</evidence>
<feature type="domain" description="Helicase ATP-binding" evidence="11">
    <location>
        <begin position="200"/>
        <end position="354"/>
    </location>
</feature>
<evidence type="ECO:0000259" key="14">
    <source>
        <dbReference type="PROSITE" id="PS51999"/>
    </source>
</evidence>
<evidence type="ECO:0000256" key="9">
    <source>
        <dbReference type="PROSITE-ProRule" id="PRU01343"/>
    </source>
</evidence>
<dbReference type="SMART" id="SM00490">
    <property type="entry name" value="HELICc"/>
    <property type="match status" value="1"/>
</dbReference>
<dbReference type="InterPro" id="IPR001650">
    <property type="entry name" value="Helicase_C-like"/>
</dbReference>
<feature type="compositionally biased region" description="Basic and acidic residues" evidence="10">
    <location>
        <begin position="66"/>
        <end position="77"/>
    </location>
</feature>
<evidence type="ECO:0000259" key="13">
    <source>
        <dbReference type="PROSITE" id="PS51467"/>
    </source>
</evidence>
<evidence type="ECO:0000256" key="7">
    <source>
        <dbReference type="ARBA" id="ARBA00022840"/>
    </source>
</evidence>
<dbReference type="GO" id="GO:0006281">
    <property type="term" value="P:DNA repair"/>
    <property type="evidence" value="ECO:0007669"/>
    <property type="project" value="TreeGrafter"/>
</dbReference>
<dbReference type="PANTHER" id="PTHR45766">
    <property type="entry name" value="DNA ANNEALING HELICASE AND ENDONUCLEASE ZRANB3 FAMILY MEMBER"/>
    <property type="match status" value="1"/>
</dbReference>
<dbReference type="Gene3D" id="3.40.50.300">
    <property type="entry name" value="P-loop containing nucleotide triphosphate hydrolases"/>
    <property type="match status" value="1"/>
</dbReference>
<keyword evidence="3" id="KW-0547">Nucleotide-binding</keyword>
<dbReference type="InterPro" id="IPR014001">
    <property type="entry name" value="Helicase_ATP-bd"/>
</dbReference>
<keyword evidence="6" id="KW-0862">Zinc</keyword>
<dbReference type="CDD" id="cd18793">
    <property type="entry name" value="SF2_C_SNF"/>
    <property type="match status" value="1"/>
</dbReference>
<proteinExistence type="predicted"/>
<keyword evidence="4 9" id="KW-0863">Zinc-finger</keyword>
<evidence type="ECO:0000313" key="15">
    <source>
        <dbReference type="EMBL" id="CAG8594392.1"/>
    </source>
</evidence>
<feature type="compositionally biased region" description="Low complexity" evidence="10">
    <location>
        <begin position="56"/>
        <end position="65"/>
    </location>
</feature>
<dbReference type="Pfam" id="PF06839">
    <property type="entry name" value="Zn_ribbon_GRF"/>
    <property type="match status" value="1"/>
</dbReference>
<dbReference type="Gene3D" id="3.40.50.10810">
    <property type="entry name" value="Tandem AAA-ATPase domain"/>
    <property type="match status" value="1"/>
</dbReference>
<evidence type="ECO:0000256" key="2">
    <source>
        <dbReference type="ARBA" id="ARBA00022723"/>
    </source>
</evidence>
<dbReference type="Pfam" id="PF00271">
    <property type="entry name" value="Helicase_C"/>
    <property type="match status" value="1"/>
</dbReference>
<keyword evidence="8" id="KW-0539">Nucleus</keyword>
<accession>A0A9N9CBG2</accession>
<dbReference type="GO" id="GO:0016787">
    <property type="term" value="F:hydrolase activity"/>
    <property type="evidence" value="ECO:0007669"/>
    <property type="project" value="UniProtKB-KW"/>
</dbReference>
<dbReference type="PROSITE" id="PS51194">
    <property type="entry name" value="HELICASE_CTER"/>
    <property type="match status" value="1"/>
</dbReference>
<dbReference type="InterPro" id="IPR010003">
    <property type="entry name" value="HARP_dom"/>
</dbReference>
<dbReference type="GO" id="GO:0008270">
    <property type="term" value="F:zinc ion binding"/>
    <property type="evidence" value="ECO:0007669"/>
    <property type="project" value="UniProtKB-KW"/>
</dbReference>
<dbReference type="SMART" id="SM00487">
    <property type="entry name" value="DEXDc"/>
    <property type="match status" value="1"/>
</dbReference>
<dbReference type="OrthoDB" id="448448at2759"/>
<evidence type="ECO:0000313" key="16">
    <source>
        <dbReference type="Proteomes" id="UP000789739"/>
    </source>
</evidence>
<dbReference type="InterPro" id="IPR049730">
    <property type="entry name" value="SNF2/RAD54-like_C"/>
</dbReference>
<feature type="region of interest" description="Disordered" evidence="10">
    <location>
        <begin position="47"/>
        <end position="86"/>
    </location>
</feature>
<comment type="subcellular location">
    <subcellularLocation>
        <location evidence="1">Nucleus</location>
    </subcellularLocation>
</comment>
<evidence type="ECO:0000256" key="1">
    <source>
        <dbReference type="ARBA" id="ARBA00004123"/>
    </source>
</evidence>
<dbReference type="Pfam" id="PF00176">
    <property type="entry name" value="SNF2-rel_dom"/>
    <property type="match status" value="1"/>
</dbReference>
<evidence type="ECO:0000256" key="10">
    <source>
        <dbReference type="SAM" id="MobiDB-lite"/>
    </source>
</evidence>
<feature type="domain" description="GRF-type" evidence="14">
    <location>
        <begin position="3"/>
        <end position="41"/>
    </location>
</feature>
<sequence length="797" mass="90755">MLCRCGNPVNHLQTKKGTNAGRWFYTCRANKCGFFAWDYSNAADKKGAKSQQNGYSKSKSVSNNSKSDDNTKSDSNRSRNGNQSSKTNITFSIYDKSRFIVRGYHEKLIEFWRSIPKSSWNPSNKGWVIPFEDYESSLKNLKMQKNLNIEINEFPPYVVKLFGSGVDADERYKQTEIETQRKIRRELWESLLPYQKEGVVRSVMRNGRILLGDEMGLGKTVQALAVCSFYRGDWPVLVVCPATLRTNWQNEINKWLDETNVQTVFHAADSVSVPTPHFVVISYDLCLRLDEHLRDRFRIIICDEAHQLKNKDSQRSKLLIPLIQKTKRALLLTGTPAISRPVELFPQLTALEKNVFPAFRQYGARYCNGYKGPFGWDYTGSSNLEELNWMLEQTVLIRRIKKDVELELPTKGRQLVCIEIDETFKREFKKLKGSSESLRQQIVTASGLQQKRLVRQKETLMTKMYLFTGTAKIPPVIEYLTTLYKETTKKFLVYAHHLSILDAIEEALTTELKADVIRIDGSTAAQHRQALCDTFQTDPRIRVGILSLTAASAGITLTAADMVIFAELYWNPSCLLQAEDRAHRIGRDAHVDVKYLIAKDTADEILWPLIQDKLRVVGKMLDNDFMKVSLKEGTSFGKRDPLLTDYEWLAGLEKYEIGGGKVESESGSRDDSGIVIEDNYYEVITEDTNGCNKIDTSYYDNVFIEDSDECDNRDDSVNAIKTSNEYDKRNDDMDVVEHSHAYSSSMNDGVNVIVDDNGNANKEDDVWGVGKDETICGDGSMGMVHLRSRPLVFGDIR</sequence>